<dbReference type="Pfam" id="PF01926">
    <property type="entry name" value="MMR_HSR1"/>
    <property type="match status" value="1"/>
</dbReference>
<dbReference type="NCBIfam" id="TIGR03598">
    <property type="entry name" value="GTPase_YsxC"/>
    <property type="match status" value="1"/>
</dbReference>
<dbReference type="PANTHER" id="PTHR11649">
    <property type="entry name" value="MSS1/TRME-RELATED GTP-BINDING PROTEIN"/>
    <property type="match status" value="1"/>
</dbReference>
<accession>A0ABV4BA49</accession>
<dbReference type="InterPro" id="IPR019987">
    <property type="entry name" value="GTP-bd_ribosome_bio_YsxC"/>
</dbReference>
<comment type="function">
    <text evidence="10">Necessary for normal cell division and for the maintenance of normal septation.</text>
</comment>
<keyword evidence="8 10" id="KW-0717">Septation</keyword>
<evidence type="ECO:0000256" key="4">
    <source>
        <dbReference type="ARBA" id="ARBA00022723"/>
    </source>
</evidence>
<evidence type="ECO:0000259" key="11">
    <source>
        <dbReference type="PROSITE" id="PS51706"/>
    </source>
</evidence>
<dbReference type="InterPro" id="IPR030393">
    <property type="entry name" value="G_ENGB_dom"/>
</dbReference>
<evidence type="ECO:0000256" key="9">
    <source>
        <dbReference type="ARBA" id="ARBA00023306"/>
    </source>
</evidence>
<dbReference type="InterPro" id="IPR027417">
    <property type="entry name" value="P-loop_NTPase"/>
</dbReference>
<keyword evidence="4" id="KW-0479">Metal-binding</keyword>
<dbReference type="RefSeq" id="WP_369665287.1">
    <property type="nucleotide sequence ID" value="NZ_JBDKXB010000001.1"/>
</dbReference>
<comment type="caution">
    <text evidence="12">The sequence shown here is derived from an EMBL/GenBank/DDBJ whole genome shotgun (WGS) entry which is preliminary data.</text>
</comment>
<evidence type="ECO:0000256" key="1">
    <source>
        <dbReference type="ARBA" id="ARBA00001946"/>
    </source>
</evidence>
<evidence type="ECO:0000256" key="7">
    <source>
        <dbReference type="ARBA" id="ARBA00023134"/>
    </source>
</evidence>
<protein>
    <recommendedName>
        <fullName evidence="10">Probable GTP-binding protein EngB</fullName>
    </recommendedName>
</protein>
<dbReference type="InterPro" id="IPR006073">
    <property type="entry name" value="GTP-bd"/>
</dbReference>
<evidence type="ECO:0000256" key="10">
    <source>
        <dbReference type="HAMAP-Rule" id="MF_00321"/>
    </source>
</evidence>
<keyword evidence="9 10" id="KW-0131">Cell cycle</keyword>
<evidence type="ECO:0000313" key="13">
    <source>
        <dbReference type="Proteomes" id="UP001564408"/>
    </source>
</evidence>
<dbReference type="PANTHER" id="PTHR11649:SF13">
    <property type="entry name" value="ENGB-TYPE G DOMAIN-CONTAINING PROTEIN"/>
    <property type="match status" value="1"/>
</dbReference>
<dbReference type="SUPFAM" id="SSF52540">
    <property type="entry name" value="P-loop containing nucleoside triphosphate hydrolases"/>
    <property type="match status" value="1"/>
</dbReference>
<keyword evidence="13" id="KW-1185">Reference proteome</keyword>
<gene>
    <name evidence="12" type="primary">yihA</name>
    <name evidence="10" type="synonym">engB</name>
    <name evidence="12" type="ORF">ABC977_00600</name>
</gene>
<reference evidence="12 13" key="1">
    <citation type="submission" date="2024-05" db="EMBL/GenBank/DDBJ databases">
        <title>Genome Sequence and Characterization of the New Strain Purple Sulfur Bacterium of Genus Thioalkalicoccus.</title>
        <authorList>
            <person name="Bryantseva I.A."/>
            <person name="Kyndt J.A."/>
            <person name="Imhoff J.F."/>
        </authorList>
    </citation>
    <scope>NUCLEOTIDE SEQUENCE [LARGE SCALE GENOMIC DNA]</scope>
    <source>
        <strain evidence="12 13">Um2</strain>
    </source>
</reference>
<proteinExistence type="inferred from homology"/>
<dbReference type="HAMAP" id="MF_00321">
    <property type="entry name" value="GTPase_EngB"/>
    <property type="match status" value="1"/>
</dbReference>
<dbReference type="EMBL" id="JBDKXB010000001">
    <property type="protein sequence ID" value="MEY6430905.1"/>
    <property type="molecule type" value="Genomic_DNA"/>
</dbReference>
<keyword evidence="3 10" id="KW-0132">Cell division</keyword>
<comment type="cofactor">
    <cofactor evidence="1">
        <name>Mg(2+)</name>
        <dbReference type="ChEBI" id="CHEBI:18420"/>
    </cofactor>
</comment>
<evidence type="ECO:0000256" key="8">
    <source>
        <dbReference type="ARBA" id="ARBA00023210"/>
    </source>
</evidence>
<dbReference type="PROSITE" id="PS51706">
    <property type="entry name" value="G_ENGB"/>
    <property type="match status" value="1"/>
</dbReference>
<organism evidence="12 13">
    <name type="scientific">Thioalkalicoccus limnaeus</name>
    <dbReference type="NCBI Taxonomy" id="120681"/>
    <lineage>
        <taxon>Bacteria</taxon>
        <taxon>Pseudomonadati</taxon>
        <taxon>Pseudomonadota</taxon>
        <taxon>Gammaproteobacteria</taxon>
        <taxon>Chromatiales</taxon>
        <taxon>Chromatiaceae</taxon>
        <taxon>Thioalkalicoccus</taxon>
    </lineage>
</organism>
<dbReference type="CDD" id="cd01876">
    <property type="entry name" value="YihA_EngB"/>
    <property type="match status" value="1"/>
</dbReference>
<evidence type="ECO:0000256" key="2">
    <source>
        <dbReference type="ARBA" id="ARBA00009638"/>
    </source>
</evidence>
<evidence type="ECO:0000256" key="6">
    <source>
        <dbReference type="ARBA" id="ARBA00022842"/>
    </source>
</evidence>
<evidence type="ECO:0000313" key="12">
    <source>
        <dbReference type="EMBL" id="MEY6430905.1"/>
    </source>
</evidence>
<sequence length="211" mass="23243">MNRYAPTDTTNSFYQGARFLTAASQLDQAPPDQGSEVAFIGRSNAGKSSAINAICHQGSLARTSKTPGRTQQLIFFALDAERRLVDLPGYGYARVAIDIKAEWQGLMSHYLERRRALTGLVILMDCRHPLTVFDRELLAWGDRRGLPRLLLLTKADKLRRGPAAAVRSEVQKGVRDHAGPIQVELFSAHARVGIGPVQAWLDERLGVPRAG</sequence>
<dbReference type="Gene3D" id="3.40.50.300">
    <property type="entry name" value="P-loop containing nucleotide triphosphate hydrolases"/>
    <property type="match status" value="1"/>
</dbReference>
<keyword evidence="5 10" id="KW-0547">Nucleotide-binding</keyword>
<keyword evidence="6" id="KW-0460">Magnesium</keyword>
<keyword evidence="7 10" id="KW-0342">GTP-binding</keyword>
<name>A0ABV4BA49_9GAMM</name>
<comment type="similarity">
    <text evidence="2 10">Belongs to the TRAFAC class TrmE-Era-EngA-EngB-Septin-like GTPase superfamily. EngB GTPase family.</text>
</comment>
<dbReference type="Proteomes" id="UP001564408">
    <property type="component" value="Unassembled WGS sequence"/>
</dbReference>
<evidence type="ECO:0000256" key="5">
    <source>
        <dbReference type="ARBA" id="ARBA00022741"/>
    </source>
</evidence>
<feature type="domain" description="EngB-type G" evidence="11">
    <location>
        <begin position="33"/>
        <end position="207"/>
    </location>
</feature>
<evidence type="ECO:0000256" key="3">
    <source>
        <dbReference type="ARBA" id="ARBA00022618"/>
    </source>
</evidence>